<feature type="compositionally biased region" description="Pro residues" evidence="1">
    <location>
        <begin position="68"/>
        <end position="84"/>
    </location>
</feature>
<dbReference type="AlphaFoldDB" id="A0A4R6DGA3"/>
<evidence type="ECO:0000259" key="3">
    <source>
        <dbReference type="PROSITE" id="PS51782"/>
    </source>
</evidence>
<dbReference type="PROSITE" id="PS51782">
    <property type="entry name" value="LYSM"/>
    <property type="match status" value="1"/>
</dbReference>
<comment type="caution">
    <text evidence="4">The sequence shown here is derived from an EMBL/GenBank/DDBJ whole genome shotgun (WGS) entry which is preliminary data.</text>
</comment>
<sequence>MKRFVTIGTVVLATVALSGCSLLHGSDGALPAPSTPPATSPTPSATPTPTPDGESASDLLEASAHPRTPTPAPTEAAAPPPTLTPIPAGTVLAQGDVASPKGSIHFHFRMVANGDDTFTAQYSGITSTLPVPIAVGLFDLTRNVGDGLTYHGVGDHTLGGPTSAPVSANVPLSGSGVDPSHLVTLVTYSAAAPGQDVPVEIAADKVLAVTTVRWSVPARQTNVHPKDGGVRANANGLVRATTASGAPKTYTVAPNDLIGDVAARFGITVRDLVWLNEGVQVFGEDQHLYEGTSLNLDPLGR</sequence>
<keyword evidence="2" id="KW-0732">Signal</keyword>
<evidence type="ECO:0000313" key="4">
    <source>
        <dbReference type="EMBL" id="TDN43725.1"/>
    </source>
</evidence>
<evidence type="ECO:0000256" key="1">
    <source>
        <dbReference type="SAM" id="MobiDB-lite"/>
    </source>
</evidence>
<feature type="region of interest" description="Disordered" evidence="1">
    <location>
        <begin position="28"/>
        <end position="88"/>
    </location>
</feature>
<feature type="signal peptide" evidence="2">
    <location>
        <begin position="1"/>
        <end position="25"/>
    </location>
</feature>
<dbReference type="EMBL" id="SNVW01000007">
    <property type="protein sequence ID" value="TDN43725.1"/>
    <property type="molecule type" value="Genomic_DNA"/>
</dbReference>
<evidence type="ECO:0000313" key="5">
    <source>
        <dbReference type="Proteomes" id="UP000295764"/>
    </source>
</evidence>
<feature type="domain" description="LysM" evidence="3">
    <location>
        <begin position="248"/>
        <end position="296"/>
    </location>
</feature>
<protein>
    <recommendedName>
        <fullName evidence="3">LysM domain-containing protein</fullName>
    </recommendedName>
</protein>
<dbReference type="InterPro" id="IPR018392">
    <property type="entry name" value="LysM"/>
</dbReference>
<dbReference type="RefSeq" id="WP_133520152.1">
    <property type="nucleotide sequence ID" value="NZ_SNVW01000007.1"/>
</dbReference>
<dbReference type="Proteomes" id="UP000295764">
    <property type="component" value="Unassembled WGS sequence"/>
</dbReference>
<feature type="chain" id="PRO_5038580594" description="LysM domain-containing protein" evidence="2">
    <location>
        <begin position="26"/>
        <end position="301"/>
    </location>
</feature>
<name>A0A4R6DGA3_9MICO</name>
<dbReference type="PROSITE" id="PS51257">
    <property type="entry name" value="PROKAR_LIPOPROTEIN"/>
    <property type="match status" value="1"/>
</dbReference>
<accession>A0A4R6DGA3</accession>
<feature type="compositionally biased region" description="Pro residues" evidence="1">
    <location>
        <begin position="33"/>
        <end position="50"/>
    </location>
</feature>
<reference evidence="4 5" key="1">
    <citation type="submission" date="2019-03" db="EMBL/GenBank/DDBJ databases">
        <title>Genomic analyses of the natural microbiome of Caenorhabditis elegans.</title>
        <authorList>
            <person name="Samuel B."/>
        </authorList>
    </citation>
    <scope>NUCLEOTIDE SEQUENCE [LARGE SCALE GENOMIC DNA]</scope>
    <source>
        <strain evidence="4 5">JUb65</strain>
    </source>
</reference>
<proteinExistence type="predicted"/>
<gene>
    <name evidence="4" type="ORF">EDF64_107153</name>
</gene>
<dbReference type="OrthoDB" id="4978043at2"/>
<evidence type="ECO:0000256" key="2">
    <source>
        <dbReference type="SAM" id="SignalP"/>
    </source>
</evidence>
<dbReference type="InterPro" id="IPR036779">
    <property type="entry name" value="LysM_dom_sf"/>
</dbReference>
<dbReference type="Gene3D" id="3.10.350.10">
    <property type="entry name" value="LysM domain"/>
    <property type="match status" value="1"/>
</dbReference>
<organism evidence="4 5">
    <name type="scientific">Curtobacterium flaccumfaciens</name>
    <dbReference type="NCBI Taxonomy" id="2035"/>
    <lineage>
        <taxon>Bacteria</taxon>
        <taxon>Bacillati</taxon>
        <taxon>Actinomycetota</taxon>
        <taxon>Actinomycetes</taxon>
        <taxon>Micrococcales</taxon>
        <taxon>Microbacteriaceae</taxon>
        <taxon>Curtobacterium</taxon>
    </lineage>
</organism>